<keyword evidence="1" id="KW-0732">Signal</keyword>
<evidence type="ECO:0000313" key="3">
    <source>
        <dbReference type="Proteomes" id="UP000247612"/>
    </source>
</evidence>
<organism evidence="2 3">
    <name type="scientific">Dielma fastidiosa</name>
    <dbReference type="NCBI Taxonomy" id="1034346"/>
    <lineage>
        <taxon>Bacteria</taxon>
        <taxon>Bacillati</taxon>
        <taxon>Bacillota</taxon>
        <taxon>Erysipelotrichia</taxon>
        <taxon>Erysipelotrichales</taxon>
        <taxon>Erysipelotrichaceae</taxon>
        <taxon>Dielma</taxon>
    </lineage>
</organism>
<dbReference type="Proteomes" id="UP000247612">
    <property type="component" value="Unassembled WGS sequence"/>
</dbReference>
<dbReference type="OrthoDB" id="9799897at2"/>
<gene>
    <name evidence="2" type="ORF">DES51_103219</name>
</gene>
<dbReference type="RefSeq" id="WP_022938262.1">
    <property type="nucleotide sequence ID" value="NZ_CABKRQ010000005.1"/>
</dbReference>
<name>A0A318L567_9FIRM</name>
<accession>A0A318L567</accession>
<dbReference type="EMBL" id="QJKH01000003">
    <property type="protein sequence ID" value="PXX80623.1"/>
    <property type="molecule type" value="Genomic_DNA"/>
</dbReference>
<evidence type="ECO:0000313" key="2">
    <source>
        <dbReference type="EMBL" id="PXX80623.1"/>
    </source>
</evidence>
<feature type="signal peptide" evidence="1">
    <location>
        <begin position="1"/>
        <end position="21"/>
    </location>
</feature>
<keyword evidence="3" id="KW-1185">Reference proteome</keyword>
<reference evidence="2 3" key="1">
    <citation type="submission" date="2018-05" db="EMBL/GenBank/DDBJ databases">
        <title>Genomic Encyclopedia of Type Strains, Phase IV (KMG-IV): sequencing the most valuable type-strain genomes for metagenomic binning, comparative biology and taxonomic classification.</title>
        <authorList>
            <person name="Goeker M."/>
        </authorList>
    </citation>
    <scope>NUCLEOTIDE SEQUENCE [LARGE SCALE GENOMIC DNA]</scope>
    <source>
        <strain evidence="2 3">JC118</strain>
    </source>
</reference>
<feature type="chain" id="PRO_5016451552" evidence="1">
    <location>
        <begin position="22"/>
        <end position="485"/>
    </location>
</feature>
<sequence>MRKSALLLLSLIIAGCKPALNEQVQEEIINQEQTEISGVIAQVNQNKLQLVMNGGHLLQVTVEDGSQYEANDWLTININAPLAKNARYYTLRKDDVIENKGKQPLQLKTVEDTLYFEGQIGLYYTLSSQQKAADLYAGKPYLVASGGKRINAVDDQNERVAFNGQLDGEIMAEDYPELVSAHYYLMIDVYNAMDEIITTTAAPIDVQATPYQTAHIRITEISDDYFIGTLRNNVSGFAMKTMFKVNLPSDELISEARNEDYMIGDEVVVEYDQRHLIEDNDGMVEITAMWLECRSNDNRGAAMKPVIYLYPQVPVNFKVSIDYDGQLTTTYPAYKDGWQGIANPDGTLLVDDHEYSYLFWEGFDHNEYDMSKGFVVKGEDSAEFLQNVLSQMGLLPKEYNEFIVYWLPQLADNAYNLITFQQADYTDHARLTIDPEPDSVLRIFMVYQALNEPIDVEEMAVEPFIRHGFTVVEWGGCELKTTQVN</sequence>
<dbReference type="AlphaFoldDB" id="A0A318L567"/>
<dbReference type="STRING" id="1034346.GCA_000313565_01957"/>
<proteinExistence type="predicted"/>
<protein>
    <submittedName>
        <fullName evidence="2">Uncharacterized protein</fullName>
    </submittedName>
</protein>
<evidence type="ECO:0000256" key="1">
    <source>
        <dbReference type="SAM" id="SignalP"/>
    </source>
</evidence>
<dbReference type="PROSITE" id="PS51257">
    <property type="entry name" value="PROKAR_LIPOPROTEIN"/>
    <property type="match status" value="1"/>
</dbReference>
<comment type="caution">
    <text evidence="2">The sequence shown here is derived from an EMBL/GenBank/DDBJ whole genome shotgun (WGS) entry which is preliminary data.</text>
</comment>